<dbReference type="EMBL" id="LPNM01000010">
    <property type="protein sequence ID" value="OEJ81811.1"/>
    <property type="molecule type" value="Genomic_DNA"/>
</dbReference>
<dbReference type="Proteomes" id="UP000095728">
    <property type="component" value="Unassembled WGS sequence"/>
</dbReference>
<comment type="caution">
    <text evidence="2">The sequence shown here is derived from an EMBL/GenBank/DDBJ whole genome shotgun (WGS) entry which is preliminary data.</text>
</comment>
<accession>A0A1E5R4K7</accession>
<keyword evidence="3" id="KW-1185">Reference proteome</keyword>
<gene>
    <name evidence="2" type="ORF">AWRI3579_g3558</name>
</gene>
<dbReference type="Pfam" id="PF08695">
    <property type="entry name" value="Coa1"/>
    <property type="match status" value="1"/>
</dbReference>
<dbReference type="OrthoDB" id="2100652at2759"/>
<keyword evidence="1" id="KW-1133">Transmembrane helix</keyword>
<protein>
    <submittedName>
        <fullName evidence="2">Cytochrome c oxidase assembly factor 1</fullName>
    </submittedName>
</protein>
<feature type="transmembrane region" description="Helical" evidence="1">
    <location>
        <begin position="86"/>
        <end position="103"/>
    </location>
</feature>
<reference evidence="3" key="1">
    <citation type="journal article" date="2016" name="Genome Announc.">
        <title>Genome sequences of three species of Hanseniaspora isolated from spontaneous wine fermentations.</title>
        <authorList>
            <person name="Sternes P.R."/>
            <person name="Lee D."/>
            <person name="Kutyna D.R."/>
            <person name="Borneman A.R."/>
        </authorList>
    </citation>
    <scope>NUCLEOTIDE SEQUENCE [LARGE SCALE GENOMIC DNA]</scope>
    <source>
        <strain evidence="3">AWRI3579</strain>
    </source>
</reference>
<name>A0A1E5R4K7_9ASCO</name>
<dbReference type="InterPro" id="IPR042432">
    <property type="entry name" value="Coa1_fungi"/>
</dbReference>
<dbReference type="FunCoup" id="A0A1E5R4K7">
    <property type="interactions" value="46"/>
</dbReference>
<dbReference type="PANTHER" id="PTHR28523">
    <property type="entry name" value="CYTOCHROME C OXIDASE ASSEMBLY FACTOR 1"/>
    <property type="match status" value="1"/>
</dbReference>
<proteinExistence type="predicted"/>
<dbReference type="InParanoid" id="A0A1E5R4K7"/>
<organism evidence="2 3">
    <name type="scientific">Hanseniaspora osmophila</name>
    <dbReference type="NCBI Taxonomy" id="56408"/>
    <lineage>
        <taxon>Eukaryota</taxon>
        <taxon>Fungi</taxon>
        <taxon>Dikarya</taxon>
        <taxon>Ascomycota</taxon>
        <taxon>Saccharomycotina</taxon>
        <taxon>Saccharomycetes</taxon>
        <taxon>Saccharomycodales</taxon>
        <taxon>Saccharomycodaceae</taxon>
        <taxon>Hanseniaspora</taxon>
    </lineage>
</organism>
<dbReference type="AlphaFoldDB" id="A0A1E5R4K7"/>
<dbReference type="STRING" id="56408.A0A1E5R4K7"/>
<evidence type="ECO:0000313" key="2">
    <source>
        <dbReference type="EMBL" id="OEJ81811.1"/>
    </source>
</evidence>
<keyword evidence="1" id="KW-0472">Membrane</keyword>
<dbReference type="GO" id="GO:0005743">
    <property type="term" value="C:mitochondrial inner membrane"/>
    <property type="evidence" value="ECO:0007669"/>
    <property type="project" value="TreeGrafter"/>
</dbReference>
<dbReference type="PANTHER" id="PTHR28523:SF1">
    <property type="entry name" value="CYTOCHROME C OXIDASE ASSEMBLY FACTOR 1"/>
    <property type="match status" value="1"/>
</dbReference>
<evidence type="ECO:0000256" key="1">
    <source>
        <dbReference type="SAM" id="Phobius"/>
    </source>
</evidence>
<keyword evidence="1" id="KW-0812">Transmembrane</keyword>
<sequence>MLSHFARRTVYQTARSAPARLGTTTTLKALSCLSYVNRISNVRKNSAVATDKTAKNASIPAEHPPMTVNTELPDPFKGKTIRRLQFLSFIVAISVALAVVFNYEKTKSPVVSNTLYQLRRSDRIRDLMGSSIDMYGLMPWVSGELNQVQGKINIKFYVKGSKNKRGIVRLVADRENKQHEFLIHEWSLESEEDGVKIDLLGEDSNAKIM</sequence>
<dbReference type="InterPro" id="IPR014807">
    <property type="entry name" value="Coa1"/>
</dbReference>
<evidence type="ECO:0000313" key="3">
    <source>
        <dbReference type="Proteomes" id="UP000095728"/>
    </source>
</evidence>
<dbReference type="GO" id="GO:0033617">
    <property type="term" value="P:mitochondrial respiratory chain complex IV assembly"/>
    <property type="evidence" value="ECO:0007669"/>
    <property type="project" value="InterPro"/>
</dbReference>